<evidence type="ECO:0000256" key="1">
    <source>
        <dbReference type="SAM" id="MobiDB-lite"/>
    </source>
</evidence>
<protein>
    <submittedName>
        <fullName evidence="3">Uncharacterized protein</fullName>
    </submittedName>
</protein>
<keyword evidence="2" id="KW-0812">Transmembrane</keyword>
<evidence type="ECO:0000313" key="4">
    <source>
        <dbReference type="EMBL" id="CAE0137049.1"/>
    </source>
</evidence>
<proteinExistence type="predicted"/>
<feature type="transmembrane region" description="Helical" evidence="2">
    <location>
        <begin position="134"/>
        <end position="151"/>
    </location>
</feature>
<gene>
    <name evidence="3" type="ORF">HERI1096_LOCUS31542</name>
    <name evidence="4" type="ORF">HERI1096_LOCUS31543</name>
</gene>
<organism evidence="3">
    <name type="scientific">Haptolina ericina</name>
    <dbReference type="NCBI Taxonomy" id="156174"/>
    <lineage>
        <taxon>Eukaryota</taxon>
        <taxon>Haptista</taxon>
        <taxon>Haptophyta</taxon>
        <taxon>Prymnesiophyceae</taxon>
        <taxon>Prymnesiales</taxon>
        <taxon>Prymnesiaceae</taxon>
        <taxon>Haptolina</taxon>
    </lineage>
</organism>
<dbReference type="EMBL" id="HBHX01057185">
    <property type="protein sequence ID" value="CAE0137049.1"/>
    <property type="molecule type" value="Transcribed_RNA"/>
</dbReference>
<keyword evidence="2" id="KW-1133">Transmembrane helix</keyword>
<name>A0A6T9LB89_9EUKA</name>
<dbReference type="EMBL" id="HBHX01057184">
    <property type="protein sequence ID" value="CAE0137048.1"/>
    <property type="molecule type" value="Transcribed_RNA"/>
</dbReference>
<dbReference type="AlphaFoldDB" id="A0A6T9LB89"/>
<keyword evidence="2" id="KW-0472">Membrane</keyword>
<feature type="region of interest" description="Disordered" evidence="1">
    <location>
        <begin position="1"/>
        <end position="23"/>
    </location>
</feature>
<reference evidence="3" key="1">
    <citation type="submission" date="2021-01" db="EMBL/GenBank/DDBJ databases">
        <authorList>
            <person name="Corre E."/>
            <person name="Pelletier E."/>
            <person name="Niang G."/>
            <person name="Scheremetjew M."/>
            <person name="Finn R."/>
            <person name="Kale V."/>
            <person name="Holt S."/>
            <person name="Cochrane G."/>
            <person name="Meng A."/>
            <person name="Brown T."/>
            <person name="Cohen L."/>
        </authorList>
    </citation>
    <scope>NUCLEOTIDE SEQUENCE</scope>
    <source>
        <strain evidence="3">CCMP281</strain>
    </source>
</reference>
<accession>A0A6T9LB89</accession>
<sequence length="156" mass="16645">MATDLTPPASRLTSGSSAGDRVPPATPQLAAQLAKLIDSVPHEKRKRVLEQAGVVEVASSRERVVEKTLYVASSLSFVHFYIGSDLISKLCDRVAKADKNTPLLSLDGACLVTIGFVVTVQACIVVYWGHLVHVVLVELGAGVSSSAYSYFNTSTR</sequence>
<feature type="transmembrane region" description="Helical" evidence="2">
    <location>
        <begin position="108"/>
        <end position="128"/>
    </location>
</feature>
<evidence type="ECO:0000256" key="2">
    <source>
        <dbReference type="SAM" id="Phobius"/>
    </source>
</evidence>
<evidence type="ECO:0000313" key="3">
    <source>
        <dbReference type="EMBL" id="CAE0137048.1"/>
    </source>
</evidence>